<keyword evidence="2 5" id="KW-0812">Transmembrane</keyword>
<organism evidence="7">
    <name type="scientific">Caenorhabditis brenneri</name>
    <name type="common">Nematode worm</name>
    <dbReference type="NCBI Taxonomy" id="135651"/>
    <lineage>
        <taxon>Eukaryota</taxon>
        <taxon>Metazoa</taxon>
        <taxon>Ecdysozoa</taxon>
        <taxon>Nematoda</taxon>
        <taxon>Chromadorea</taxon>
        <taxon>Rhabditida</taxon>
        <taxon>Rhabditina</taxon>
        <taxon>Rhabditomorpha</taxon>
        <taxon>Rhabditoidea</taxon>
        <taxon>Rhabditidae</taxon>
        <taxon>Peloderinae</taxon>
        <taxon>Caenorhabditis</taxon>
    </lineage>
</organism>
<evidence type="ECO:0000256" key="4">
    <source>
        <dbReference type="ARBA" id="ARBA00023136"/>
    </source>
</evidence>
<accession>G0NVM1</accession>
<proteinExistence type="predicted"/>
<protein>
    <submittedName>
        <fullName evidence="6">Uncharacterized protein</fullName>
    </submittedName>
</protein>
<dbReference type="PRINTS" id="PR00249">
    <property type="entry name" value="GPCRSECRETIN"/>
</dbReference>
<keyword evidence="4 5" id="KW-0472">Membrane</keyword>
<dbReference type="GO" id="GO:0016020">
    <property type="term" value="C:membrane"/>
    <property type="evidence" value="ECO:0007669"/>
    <property type="project" value="UniProtKB-SubCell"/>
</dbReference>
<reference evidence="7" key="1">
    <citation type="submission" date="2011-07" db="EMBL/GenBank/DDBJ databases">
        <authorList>
            <consortium name="Caenorhabditis brenneri Sequencing and Analysis Consortium"/>
            <person name="Wilson R.K."/>
        </authorList>
    </citation>
    <scope>NUCLEOTIDE SEQUENCE [LARGE SCALE GENOMIC DNA]</scope>
    <source>
        <strain evidence="7">PB2801</strain>
    </source>
</reference>
<dbReference type="InterPro" id="IPR000832">
    <property type="entry name" value="GPCR_2_secretin-like"/>
</dbReference>
<dbReference type="HOGENOM" id="CLU_1533920_0_0_1"/>
<evidence type="ECO:0000256" key="2">
    <source>
        <dbReference type="ARBA" id="ARBA00022692"/>
    </source>
</evidence>
<feature type="transmembrane region" description="Helical" evidence="5">
    <location>
        <begin position="66"/>
        <end position="85"/>
    </location>
</feature>
<name>G0NVM1_CAEBE</name>
<feature type="transmembrane region" description="Helical" evidence="5">
    <location>
        <begin position="38"/>
        <end position="59"/>
    </location>
</feature>
<evidence type="ECO:0000256" key="3">
    <source>
        <dbReference type="ARBA" id="ARBA00022989"/>
    </source>
</evidence>
<dbReference type="OrthoDB" id="5967113at2759"/>
<evidence type="ECO:0000256" key="1">
    <source>
        <dbReference type="ARBA" id="ARBA00004141"/>
    </source>
</evidence>
<dbReference type="Proteomes" id="UP000008068">
    <property type="component" value="Unassembled WGS sequence"/>
</dbReference>
<keyword evidence="7" id="KW-1185">Reference proteome</keyword>
<sequence length="175" mass="19975">MEPVYLFGVRGIEYESQVLFQSLGCFHESTIRFTSPGYRVLSVILLVAANNLFSVLSIHKNLATAFVFRFAVLAIWTIVQSTNLFQDCSRFHPQPLWELEWICQAILWFVIYFQVASVMWMLIEGAFLYSRFTVFAMRHTSIPNSFCWGTVCSRKSSVDFGLGTMGSALIVSLDK</sequence>
<comment type="subcellular location">
    <subcellularLocation>
        <location evidence="1">Membrane</location>
        <topology evidence="1">Multi-pass membrane protein</topology>
    </subcellularLocation>
</comment>
<dbReference type="EMBL" id="GL379957">
    <property type="protein sequence ID" value="EGT38422.1"/>
    <property type="molecule type" value="Genomic_DNA"/>
</dbReference>
<dbReference type="Gene3D" id="1.20.1070.10">
    <property type="entry name" value="Rhodopsin 7-helix transmembrane proteins"/>
    <property type="match status" value="1"/>
</dbReference>
<dbReference type="AlphaFoldDB" id="G0NVM1"/>
<dbReference type="InParanoid" id="G0NVM1"/>
<feature type="transmembrane region" description="Helical" evidence="5">
    <location>
        <begin position="105"/>
        <end position="129"/>
    </location>
</feature>
<dbReference type="GO" id="GO:0004930">
    <property type="term" value="F:G protein-coupled receptor activity"/>
    <property type="evidence" value="ECO:0007669"/>
    <property type="project" value="InterPro"/>
</dbReference>
<dbReference type="STRING" id="135651.G0NVM1"/>
<evidence type="ECO:0000256" key="5">
    <source>
        <dbReference type="SAM" id="Phobius"/>
    </source>
</evidence>
<dbReference type="Pfam" id="PF00002">
    <property type="entry name" value="7tm_2"/>
    <property type="match status" value="1"/>
</dbReference>
<keyword evidence="3 5" id="KW-1133">Transmembrane helix</keyword>
<evidence type="ECO:0000313" key="6">
    <source>
        <dbReference type="EMBL" id="EGT38422.1"/>
    </source>
</evidence>
<dbReference type="eggNOG" id="KOG4564">
    <property type="taxonomic scope" value="Eukaryota"/>
</dbReference>
<gene>
    <name evidence="6" type="ORF">CAEBREN_17044</name>
</gene>
<evidence type="ECO:0000313" key="7">
    <source>
        <dbReference type="Proteomes" id="UP000008068"/>
    </source>
</evidence>